<evidence type="ECO:0000313" key="2">
    <source>
        <dbReference type="Proteomes" id="UP000062833"/>
    </source>
</evidence>
<keyword evidence="2" id="KW-1185">Reference proteome</keyword>
<name>A0A0M4RPJ8_9MICC</name>
<dbReference type="AlphaFoldDB" id="A0A0M4RPJ8"/>
<accession>A0A0M4RPJ8</accession>
<dbReference type="PATRIC" id="fig|656366.3.peg.2511"/>
<sequence length="134" mass="14003">MILLLTLGVGAAALALVLVAGRTPWACPAIGYAYVGEVELLFSAEPVSVAACFGDGCAPEAVTEDSDGKWWVPQSPPYLTTPVSVTSIYVEAVSASDSRIARVLQIETESTGNHPFALNCGGPFRFKPVHVPLG</sequence>
<organism evidence="1 2">
    <name type="scientific">Arthrobacter alpinus</name>
    <dbReference type="NCBI Taxonomy" id="656366"/>
    <lineage>
        <taxon>Bacteria</taxon>
        <taxon>Bacillati</taxon>
        <taxon>Actinomycetota</taxon>
        <taxon>Actinomycetes</taxon>
        <taxon>Micrococcales</taxon>
        <taxon>Micrococcaceae</taxon>
        <taxon>Arthrobacter</taxon>
    </lineage>
</organism>
<dbReference type="EMBL" id="CP012677">
    <property type="protein sequence ID" value="ALE92796.1"/>
    <property type="molecule type" value="Genomic_DNA"/>
</dbReference>
<proteinExistence type="predicted"/>
<evidence type="ECO:0000313" key="1">
    <source>
        <dbReference type="EMBL" id="ALE92796.1"/>
    </source>
</evidence>
<dbReference type="Proteomes" id="UP000062833">
    <property type="component" value="Chromosome"/>
</dbReference>
<gene>
    <name evidence="1" type="ORF">AOC05_11645</name>
</gene>
<dbReference type="KEGG" id="aaq:AOC05_11645"/>
<protein>
    <submittedName>
        <fullName evidence="1">Uncharacterized protein</fullName>
    </submittedName>
</protein>
<reference evidence="2" key="1">
    <citation type="submission" date="2015-09" db="EMBL/GenBank/DDBJ databases">
        <title>Complete genome of Arthrobacter alpinus strain R3.8.</title>
        <authorList>
            <person name="See-Too W.S."/>
            <person name="Chan K.G."/>
        </authorList>
    </citation>
    <scope>NUCLEOTIDE SEQUENCE [LARGE SCALE GENOMIC DNA]</scope>
    <source>
        <strain evidence="2">R3.8</strain>
    </source>
</reference>